<protein>
    <submittedName>
        <fullName evidence="1">Ethanolamine utilization protein EutE</fullName>
    </submittedName>
</protein>
<evidence type="ECO:0000313" key="1">
    <source>
        <dbReference type="EMBL" id="VFS33582.1"/>
    </source>
</evidence>
<dbReference type="Proteomes" id="UP000372890">
    <property type="component" value="Unassembled WGS sequence"/>
</dbReference>
<reference evidence="1 2" key="1">
    <citation type="submission" date="2019-03" db="EMBL/GenBank/DDBJ databases">
        <authorList>
            <consortium name="Pathogen Informatics"/>
        </authorList>
    </citation>
    <scope>NUCLEOTIDE SEQUENCE [LARGE SCALE GENOMIC DNA]</scope>
    <source>
        <strain evidence="1 2">NCTC9001</strain>
    </source>
</reference>
<accession>A0A484YBU7</accession>
<organism evidence="1 2">
    <name type="scientific">Escherichia coli</name>
    <dbReference type="NCBI Taxonomy" id="562"/>
    <lineage>
        <taxon>Bacteria</taxon>
        <taxon>Pseudomonadati</taxon>
        <taxon>Pseudomonadota</taxon>
        <taxon>Gammaproteobacteria</taxon>
        <taxon>Enterobacterales</taxon>
        <taxon>Enterobacteriaceae</taxon>
        <taxon>Escherichia</taxon>
    </lineage>
</organism>
<evidence type="ECO:0000313" key="2">
    <source>
        <dbReference type="Proteomes" id="UP000372890"/>
    </source>
</evidence>
<dbReference type="AlphaFoldDB" id="A0A484YBU7"/>
<name>A0A484YBU7_ECOLX</name>
<gene>
    <name evidence="1" type="primary">eutE_3</name>
    <name evidence="1" type="ORF">NCTC9001_04760</name>
</gene>
<proteinExistence type="predicted"/>
<sequence length="87" mass="8902">MNDIEIAQAVSTILSKFTKATPDEAPATSEAARVDGLDEIVAKALAQHSSVRDASAISQVAKVANASTGAFDTMDEAISAAVLAQVQ</sequence>
<dbReference type="EMBL" id="CAADIS010000005">
    <property type="protein sequence ID" value="VFS33582.1"/>
    <property type="molecule type" value="Genomic_DNA"/>
</dbReference>